<evidence type="ECO:0000256" key="2">
    <source>
        <dbReference type="ARBA" id="ARBA00022649"/>
    </source>
</evidence>
<comment type="similarity">
    <text evidence="1">Belongs to the PemK/MazF family.</text>
</comment>
<dbReference type="EMBL" id="RSCJ01000007">
    <property type="protein sequence ID" value="RUR83469.1"/>
    <property type="molecule type" value="Genomic_DNA"/>
</dbReference>
<dbReference type="Proteomes" id="UP000268857">
    <property type="component" value="Unassembled WGS sequence"/>
</dbReference>
<organism evidence="3 4">
    <name type="scientific">Chlorogloeopsis fritschii PCC 6912</name>
    <dbReference type="NCBI Taxonomy" id="211165"/>
    <lineage>
        <taxon>Bacteria</taxon>
        <taxon>Bacillati</taxon>
        <taxon>Cyanobacteriota</taxon>
        <taxon>Cyanophyceae</taxon>
        <taxon>Nostocales</taxon>
        <taxon>Chlorogloeopsidaceae</taxon>
        <taxon>Chlorogloeopsis</taxon>
    </lineage>
</organism>
<evidence type="ECO:0000313" key="4">
    <source>
        <dbReference type="Proteomes" id="UP000268857"/>
    </source>
</evidence>
<dbReference type="RefSeq" id="WP_016874595.1">
    <property type="nucleotide sequence ID" value="NZ_AJLN01000116.1"/>
</dbReference>
<evidence type="ECO:0008006" key="5">
    <source>
        <dbReference type="Google" id="ProtNLM"/>
    </source>
</evidence>
<evidence type="ECO:0000313" key="3">
    <source>
        <dbReference type="EMBL" id="RUR83469.1"/>
    </source>
</evidence>
<keyword evidence="4" id="KW-1185">Reference proteome</keyword>
<dbReference type="Pfam" id="PF02452">
    <property type="entry name" value="PemK_toxin"/>
    <property type="match status" value="1"/>
</dbReference>
<dbReference type="STRING" id="211165.GCA_000317285_04844"/>
<sequence length="115" mass="12927">MTLNKGDVVLTQFPFTDLSQTKLRPAVVLWSDTKKDEITLCFISSQNVDNLTADEFAIKDSDPEFSTTGLKISSKVRVTRIATLKKQLIVRCLGKLGTQHLQQLNTIMIQAFQLK</sequence>
<dbReference type="Gene3D" id="2.30.30.110">
    <property type="match status" value="1"/>
</dbReference>
<dbReference type="SUPFAM" id="SSF50118">
    <property type="entry name" value="Cell growth inhibitor/plasmid maintenance toxic component"/>
    <property type="match status" value="1"/>
</dbReference>
<dbReference type="InterPro" id="IPR003477">
    <property type="entry name" value="PemK-like"/>
</dbReference>
<accession>A0A3S0ZYW4</accession>
<evidence type="ECO:0000256" key="1">
    <source>
        <dbReference type="ARBA" id="ARBA00007521"/>
    </source>
</evidence>
<proteinExistence type="inferred from homology"/>
<reference evidence="3 4" key="1">
    <citation type="journal article" date="2019" name="Genome Biol. Evol.">
        <title>Day and night: Metabolic profiles and evolutionary relationships of six axenic non-marine cyanobacteria.</title>
        <authorList>
            <person name="Will S.E."/>
            <person name="Henke P."/>
            <person name="Boedeker C."/>
            <person name="Huang S."/>
            <person name="Brinkmann H."/>
            <person name="Rohde M."/>
            <person name="Jarek M."/>
            <person name="Friedl T."/>
            <person name="Seufert S."/>
            <person name="Schumacher M."/>
            <person name="Overmann J."/>
            <person name="Neumann-Schaal M."/>
            <person name="Petersen J."/>
        </authorList>
    </citation>
    <scope>NUCLEOTIDE SEQUENCE [LARGE SCALE GENOMIC DNA]</scope>
    <source>
        <strain evidence="3 4">PCC 6912</strain>
    </source>
</reference>
<dbReference type="GO" id="GO:0003677">
    <property type="term" value="F:DNA binding"/>
    <property type="evidence" value="ECO:0007669"/>
    <property type="project" value="InterPro"/>
</dbReference>
<comment type="caution">
    <text evidence="3">The sequence shown here is derived from an EMBL/GenBank/DDBJ whole genome shotgun (WGS) entry which is preliminary data.</text>
</comment>
<dbReference type="InterPro" id="IPR011067">
    <property type="entry name" value="Plasmid_toxin/cell-grow_inhib"/>
</dbReference>
<dbReference type="AlphaFoldDB" id="A0A3S0ZYW4"/>
<name>A0A3S0ZYW4_CHLFR</name>
<protein>
    <recommendedName>
        <fullName evidence="5">PemK family protein</fullName>
    </recommendedName>
</protein>
<dbReference type="OrthoDB" id="129822at2"/>
<gene>
    <name evidence="3" type="ORF">PCC6912_23020</name>
</gene>
<keyword evidence="2" id="KW-1277">Toxin-antitoxin system</keyword>